<keyword evidence="2" id="KW-0812">Transmembrane</keyword>
<comment type="caution">
    <text evidence="3">The sequence shown here is derived from an EMBL/GenBank/DDBJ whole genome shotgun (WGS) entry which is preliminary data.</text>
</comment>
<keyword evidence="2" id="KW-1133">Transmembrane helix</keyword>
<accession>A0ABT6FE78</accession>
<keyword evidence="4" id="KW-1185">Reference proteome</keyword>
<dbReference type="RefSeq" id="WP_277862014.1">
    <property type="nucleotide sequence ID" value="NZ_JARRAG010000002.1"/>
</dbReference>
<reference evidence="3 4" key="1">
    <citation type="submission" date="2023-03" db="EMBL/GenBank/DDBJ databases">
        <title>Paludisphaera mucosa sp. nov. a novel planctomycete from northern fen.</title>
        <authorList>
            <person name="Ivanova A."/>
        </authorList>
    </citation>
    <scope>NUCLEOTIDE SEQUENCE [LARGE SCALE GENOMIC DNA]</scope>
    <source>
        <strain evidence="3 4">Pla2</strain>
    </source>
</reference>
<evidence type="ECO:0000313" key="3">
    <source>
        <dbReference type="EMBL" id="MDG3005683.1"/>
    </source>
</evidence>
<evidence type="ECO:0000256" key="2">
    <source>
        <dbReference type="SAM" id="Phobius"/>
    </source>
</evidence>
<gene>
    <name evidence="3" type="ORF">PZE19_17990</name>
</gene>
<dbReference type="EMBL" id="JARRAG010000002">
    <property type="protein sequence ID" value="MDG3005683.1"/>
    <property type="molecule type" value="Genomic_DNA"/>
</dbReference>
<evidence type="ECO:0000256" key="1">
    <source>
        <dbReference type="SAM" id="MobiDB-lite"/>
    </source>
</evidence>
<dbReference type="SUPFAM" id="SSF52266">
    <property type="entry name" value="SGNH hydrolase"/>
    <property type="match status" value="1"/>
</dbReference>
<feature type="region of interest" description="Disordered" evidence="1">
    <location>
        <begin position="1"/>
        <end position="29"/>
    </location>
</feature>
<sequence length="457" mass="51411">MEDAQTSIVRQAGNRTRRDGPEAAPPRRRRLDRRKRIAFAVILLGMTWGFCELAAWPLFRVATGKPFSWSALQEERRERANRPEGIGGAVFAQVHPYVGYVQEPGPSSGVVRQHDGRTMPVSDFGYVDDKPPIQKREPGKVIVGIFGGSVASFFGVNGVHRLEETLKASPEYADREFVFVNAALGGYKQPQQLATLAYLTALGAEFDVVVNIDGFNEVALYELENAPHHVFPAFPRSWHARVGMNDPTLGAARAELNGLEDSRIAWSRWASASPWRWSILCNLVWKLRDRRLEWDSYNLVKGHQELKDRGGPYVATGPPRDFADREALFEHLASIWSNGSWAIHGLCRQNGARYYHFLQPNQYVADSKPMDAAEKRLAYKLDHPYRKGVESGYPILVRKGRALGERGVEFHDLTGVFRDRPESLYIDDCCHYNQKGLEILAEAIGRAILDDSPVAAR</sequence>
<dbReference type="Proteomes" id="UP001216907">
    <property type="component" value="Unassembled WGS sequence"/>
</dbReference>
<evidence type="ECO:0000313" key="4">
    <source>
        <dbReference type="Proteomes" id="UP001216907"/>
    </source>
</evidence>
<organism evidence="3 4">
    <name type="scientific">Paludisphaera mucosa</name>
    <dbReference type="NCBI Taxonomy" id="3030827"/>
    <lineage>
        <taxon>Bacteria</taxon>
        <taxon>Pseudomonadati</taxon>
        <taxon>Planctomycetota</taxon>
        <taxon>Planctomycetia</taxon>
        <taxon>Isosphaerales</taxon>
        <taxon>Isosphaeraceae</taxon>
        <taxon>Paludisphaera</taxon>
    </lineage>
</organism>
<dbReference type="InterPro" id="IPR036514">
    <property type="entry name" value="SGNH_hydro_sf"/>
</dbReference>
<protein>
    <recommendedName>
        <fullName evidence="5">SGNH hydrolase-type esterase domain-containing protein</fullName>
    </recommendedName>
</protein>
<evidence type="ECO:0008006" key="5">
    <source>
        <dbReference type="Google" id="ProtNLM"/>
    </source>
</evidence>
<dbReference type="Gene3D" id="3.40.50.1110">
    <property type="entry name" value="SGNH hydrolase"/>
    <property type="match status" value="1"/>
</dbReference>
<feature type="transmembrane region" description="Helical" evidence="2">
    <location>
        <begin position="37"/>
        <end position="59"/>
    </location>
</feature>
<proteinExistence type="predicted"/>
<keyword evidence="2" id="KW-0472">Membrane</keyword>
<name>A0ABT6FE78_9BACT</name>